<dbReference type="EMBL" id="JANBPU010000040">
    <property type="protein sequence ID" value="KAJ1918657.1"/>
    <property type="molecule type" value="Genomic_DNA"/>
</dbReference>
<evidence type="ECO:0000256" key="1">
    <source>
        <dbReference type="SAM" id="MobiDB-lite"/>
    </source>
</evidence>
<feature type="region of interest" description="Disordered" evidence="1">
    <location>
        <begin position="1"/>
        <end position="113"/>
    </location>
</feature>
<dbReference type="PROSITE" id="PS00036">
    <property type="entry name" value="BZIP_BASIC"/>
    <property type="match status" value="1"/>
</dbReference>
<evidence type="ECO:0000313" key="3">
    <source>
        <dbReference type="EMBL" id="KAJ1918657.1"/>
    </source>
</evidence>
<dbReference type="InterPro" id="IPR004827">
    <property type="entry name" value="bZIP"/>
</dbReference>
<comment type="caution">
    <text evidence="3">The sequence shown here is derived from an EMBL/GenBank/DDBJ whole genome shotgun (WGS) entry which is preliminary data.</text>
</comment>
<feature type="domain" description="BZIP" evidence="2">
    <location>
        <begin position="90"/>
        <end position="137"/>
    </location>
</feature>
<dbReference type="InterPro" id="IPR046347">
    <property type="entry name" value="bZIP_sf"/>
</dbReference>
<protein>
    <recommendedName>
        <fullName evidence="2">BZIP domain-containing protein</fullName>
    </recommendedName>
</protein>
<evidence type="ECO:0000259" key="2">
    <source>
        <dbReference type="PROSITE" id="PS50217"/>
    </source>
</evidence>
<accession>A0A9W8DQI9</accession>
<gene>
    <name evidence="3" type="ORF">H4219_002460</name>
</gene>
<feature type="compositionally biased region" description="Polar residues" evidence="1">
    <location>
        <begin position="35"/>
        <end position="61"/>
    </location>
</feature>
<dbReference type="Pfam" id="PF00170">
    <property type="entry name" value="bZIP_1"/>
    <property type="match status" value="1"/>
</dbReference>
<dbReference type="Gene3D" id="1.20.5.170">
    <property type="match status" value="1"/>
</dbReference>
<dbReference type="SUPFAM" id="SSF57959">
    <property type="entry name" value="Leucine zipper domain"/>
    <property type="match status" value="1"/>
</dbReference>
<organism evidence="3 4">
    <name type="scientific">Mycoemilia scoparia</name>
    <dbReference type="NCBI Taxonomy" id="417184"/>
    <lineage>
        <taxon>Eukaryota</taxon>
        <taxon>Fungi</taxon>
        <taxon>Fungi incertae sedis</taxon>
        <taxon>Zoopagomycota</taxon>
        <taxon>Kickxellomycotina</taxon>
        <taxon>Kickxellomycetes</taxon>
        <taxon>Kickxellales</taxon>
        <taxon>Kickxellaceae</taxon>
        <taxon>Mycoemilia</taxon>
    </lineage>
</organism>
<dbReference type="CDD" id="cd14686">
    <property type="entry name" value="bZIP"/>
    <property type="match status" value="1"/>
</dbReference>
<sequence>MSINSPIAHVASLSRSVTPDSLNSDGENSDNNSSMTNSPTLSHSSGFSLNSPLRSPLGQSSSHKENGNGSLGSPLGKNKRSRKSQNHVLERRRERNREAAKRSRHRQQKRAEELERRCNILKNTEIEMNRKLNLLKRFNDYPPDKVVCLEGRKRNLVEIDECVDYLMYQLTYLDLQIQYLITNVVTFNQERIECTTMYDRGEDVTFPTVVGYLSPDPSCGLKPHELFALQQKQKEAANGSNDLSSQNIPPHNSDGTDKNSALSTKSASPTATTKS</sequence>
<feature type="compositionally biased region" description="Polar residues" evidence="1">
    <location>
        <begin position="238"/>
        <end position="250"/>
    </location>
</feature>
<keyword evidence="4" id="KW-1185">Reference proteome</keyword>
<name>A0A9W8DQI9_9FUNG</name>
<evidence type="ECO:0000313" key="4">
    <source>
        <dbReference type="Proteomes" id="UP001150538"/>
    </source>
</evidence>
<dbReference type="PROSITE" id="PS50217">
    <property type="entry name" value="BZIP"/>
    <property type="match status" value="1"/>
</dbReference>
<feature type="compositionally biased region" description="Low complexity" evidence="1">
    <location>
        <begin position="20"/>
        <end position="34"/>
    </location>
</feature>
<proteinExistence type="predicted"/>
<dbReference type="Proteomes" id="UP001150538">
    <property type="component" value="Unassembled WGS sequence"/>
</dbReference>
<dbReference type="GO" id="GO:0003700">
    <property type="term" value="F:DNA-binding transcription factor activity"/>
    <property type="evidence" value="ECO:0007669"/>
    <property type="project" value="InterPro"/>
</dbReference>
<feature type="compositionally biased region" description="Basic and acidic residues" evidence="1">
    <location>
        <begin position="88"/>
        <end position="101"/>
    </location>
</feature>
<feature type="region of interest" description="Disordered" evidence="1">
    <location>
        <begin position="231"/>
        <end position="275"/>
    </location>
</feature>
<reference evidence="3" key="1">
    <citation type="submission" date="2022-07" db="EMBL/GenBank/DDBJ databases">
        <title>Phylogenomic reconstructions and comparative analyses of Kickxellomycotina fungi.</title>
        <authorList>
            <person name="Reynolds N.K."/>
            <person name="Stajich J.E."/>
            <person name="Barry K."/>
            <person name="Grigoriev I.V."/>
            <person name="Crous P."/>
            <person name="Smith M.E."/>
        </authorList>
    </citation>
    <scope>NUCLEOTIDE SEQUENCE</scope>
    <source>
        <strain evidence="3">NBRC 100468</strain>
    </source>
</reference>
<dbReference type="AlphaFoldDB" id="A0A9W8DQI9"/>
<feature type="compositionally biased region" description="Low complexity" evidence="1">
    <location>
        <begin position="260"/>
        <end position="275"/>
    </location>
</feature>
<dbReference type="SMART" id="SM00338">
    <property type="entry name" value="BRLZ"/>
    <property type="match status" value="1"/>
</dbReference>